<evidence type="ECO:0000259" key="1">
    <source>
        <dbReference type="Pfam" id="PF07969"/>
    </source>
</evidence>
<dbReference type="GO" id="GO:0016812">
    <property type="term" value="F:hydrolase activity, acting on carbon-nitrogen (but not peptide) bonds, in cyclic amides"/>
    <property type="evidence" value="ECO:0007669"/>
    <property type="project" value="TreeGrafter"/>
</dbReference>
<dbReference type="AlphaFoldDB" id="A0A3S5Y3Q4"/>
<dbReference type="CDD" id="cd01297">
    <property type="entry name" value="D-aminoacylase"/>
    <property type="match status" value="1"/>
</dbReference>
<accession>A0A3S5Y3Q4</accession>
<sequence length="578" mass="61579">MGFSLVISNGTVVDGTGGEPFVADVGVRDGSIVAVTPGGELADADADEVIDATGLLVTPGFVDIHTHYDGQVTWDPMLTPSCWHGVTTAVMGNCGVGFAPVADADREWLIGLMEGVEDIPGAALSAGIRWGWQSFPQYLDALDRLPLAIDVGTHVPHGAVRAYVMGERGARNEAASAEDIALMAKLVREGVEAGALGFSTSRTIVHRAIDGEPVPGTFAAEDELFGIGQALAAAGTGVFELAPAGIMGEDLAAPDRELDWMLRLAELTGRTVCFGLMQHDNVPNDWKRLLDAAAAAYETGIPLRPQVPARPLGLLTGLQTFNAFHTRPTYLAAAARADGDLDALVAALRDPATRRAILDEPDSPDNRMPYLSRLDRTFDLGHPPRYEPDPDTSLAREAERAGRDPFEYAYDLMLTDGGRALFFRPLLGFSDFTLDPTREMLMHPATAIGLGDGGAHVGAICDASNTTFMLTHWARDRSRGDLIPLATAVRKMTLDTATIYGLGDRGVIAEGKKADLNVIDFERLQLQSPTMVHDLPGGARRLLQGADGYRATIVSGRVVLRDGVDTGARPGALIRGSR</sequence>
<evidence type="ECO:0000313" key="2">
    <source>
        <dbReference type="EMBL" id="CBH47159.1"/>
    </source>
</evidence>
<dbReference type="InterPro" id="IPR050378">
    <property type="entry name" value="Metallo-dep_Hydrolases_sf"/>
</dbReference>
<protein>
    <submittedName>
        <fullName evidence="2">Amidase</fullName>
    </submittedName>
</protein>
<dbReference type="SUPFAM" id="SSF51338">
    <property type="entry name" value="Composite domain of metallo-dependent hydrolases"/>
    <property type="match status" value="1"/>
</dbReference>
<dbReference type="InterPro" id="IPR032466">
    <property type="entry name" value="Metal_Hydrolase"/>
</dbReference>
<dbReference type="RefSeq" id="WP_013415108.1">
    <property type="nucleotide sequence ID" value="NC_014659.1"/>
</dbReference>
<dbReference type="InterPro" id="IPR011059">
    <property type="entry name" value="Metal-dep_hydrolase_composite"/>
</dbReference>
<gene>
    <name evidence="2" type="ordered locus">REQ_10580</name>
</gene>
<dbReference type="Gene3D" id="2.30.40.10">
    <property type="entry name" value="Urease, subunit C, domain 1"/>
    <property type="match status" value="1"/>
</dbReference>
<dbReference type="KEGG" id="req:REQ_10580"/>
<dbReference type="PANTHER" id="PTHR11647:SF1">
    <property type="entry name" value="COLLAPSIN RESPONSE MEDIATOR PROTEIN"/>
    <property type="match status" value="1"/>
</dbReference>
<dbReference type="GO" id="GO:0005829">
    <property type="term" value="C:cytosol"/>
    <property type="evidence" value="ECO:0007669"/>
    <property type="project" value="TreeGrafter"/>
</dbReference>
<feature type="domain" description="Amidohydrolase 3" evidence="1">
    <location>
        <begin position="48"/>
        <end position="559"/>
    </location>
</feature>
<proteinExistence type="predicted"/>
<reference evidence="2" key="1">
    <citation type="journal article" date="2010" name="PLoS Genet.">
        <title>The genome of a pathogenic rhodococcus: cooptive virulence underpinned by key gene acquisitions.</title>
        <authorList>
            <person name="Letek M."/>
            <person name="Gonzalez P."/>
            <person name="Macarthur I."/>
            <person name="Rodriguez H."/>
            <person name="Freeman T.C."/>
            <person name="Valero-Rello A."/>
            <person name="Blanco M."/>
            <person name="Buckley T."/>
            <person name="Cherevach I."/>
            <person name="Fahey R."/>
            <person name="Hapeshi A."/>
            <person name="Holdstock J."/>
            <person name="Leadon D."/>
            <person name="Navas J."/>
            <person name="Ocampo A."/>
            <person name="Quail M.A."/>
            <person name="Sanders M."/>
            <person name="Scortti M.M."/>
            <person name="Prescott J.F."/>
            <person name="Fogarty U."/>
            <person name="Meijer W.G."/>
            <person name="Parkhill J."/>
            <person name="Bentley S.D."/>
            <person name="Vazquez-Boland J.A."/>
        </authorList>
    </citation>
    <scope>NUCLEOTIDE SEQUENCE [LARGE SCALE GENOMIC DNA]</scope>
    <source>
        <strain evidence="2 3">103S</strain>
    </source>
</reference>
<organism evidence="2">
    <name type="scientific">Rhodococcus hoagii (strain 103S)</name>
    <name type="common">Rhodococcus equi</name>
    <dbReference type="NCBI Taxonomy" id="685727"/>
    <lineage>
        <taxon>Bacteria</taxon>
        <taxon>Bacillati</taxon>
        <taxon>Actinomycetota</taxon>
        <taxon>Actinomycetes</taxon>
        <taxon>Mycobacteriales</taxon>
        <taxon>Nocardiaceae</taxon>
        <taxon>Prescottella</taxon>
    </lineage>
</organism>
<name>A0A3S5Y3Q4_RHOH1</name>
<dbReference type="Pfam" id="PF07969">
    <property type="entry name" value="Amidohydro_3"/>
    <property type="match status" value="1"/>
</dbReference>
<dbReference type="SUPFAM" id="SSF51556">
    <property type="entry name" value="Metallo-dependent hydrolases"/>
    <property type="match status" value="1"/>
</dbReference>
<evidence type="ECO:0000313" key="3">
    <source>
        <dbReference type="Proteomes" id="UP000006892"/>
    </source>
</evidence>
<dbReference type="InterPro" id="IPR013108">
    <property type="entry name" value="Amidohydro_3"/>
</dbReference>
<dbReference type="Proteomes" id="UP001154400">
    <property type="component" value="Chromosome"/>
</dbReference>
<dbReference type="EMBL" id="FN563149">
    <property type="protein sequence ID" value="CBH47159.1"/>
    <property type="molecule type" value="Genomic_DNA"/>
</dbReference>
<dbReference type="Gene3D" id="3.20.20.140">
    <property type="entry name" value="Metal-dependent hydrolases"/>
    <property type="match status" value="2"/>
</dbReference>
<dbReference type="PANTHER" id="PTHR11647">
    <property type="entry name" value="HYDRANTOINASE/DIHYDROPYRIMIDINASE FAMILY MEMBER"/>
    <property type="match status" value="1"/>
</dbReference>